<comment type="similarity">
    <text evidence="2">Belongs to the YjiK family.</text>
</comment>
<sequence length="291" mass="32889">MRENTISALIIFGVLALVGTLWFAYENPALNPRLKQESYTIIRKWELPVALEEVSGIRYFSDDKMACVQDEEGIIFIYNLDTDSVDKKINFGKPGDYEGVTIVDSTAYVLESSGKIFEVSNFLSPEFQTVEYKTPFSGRNNMESLVADSINNRLLLAVKDTDPNSKDYKGIYAFDLETKKVLTNPVFKIPLNDPIFGDKKSKKNKKKFDKFYPSEIAINPIDGNIYVLEGKNPRLLIMTPDGKLVRLHDLNKKSFPQPEGMTFAPDGTLYISNEGKKGTATILEIELKKEK</sequence>
<evidence type="ECO:0000256" key="3">
    <source>
        <dbReference type="ARBA" id="ARBA00022475"/>
    </source>
</evidence>
<reference evidence="7" key="1">
    <citation type="submission" date="2016-11" db="EMBL/GenBank/DDBJ databases">
        <authorList>
            <person name="Varghese N."/>
            <person name="Submissions S."/>
        </authorList>
    </citation>
    <scope>NUCLEOTIDE SEQUENCE [LARGE SCALE GENOMIC DNA]</scope>
    <source>
        <strain evidence="7">DSM 26349</strain>
    </source>
</reference>
<dbReference type="Proteomes" id="UP000184172">
    <property type="component" value="Unassembled WGS sequence"/>
</dbReference>
<dbReference type="GO" id="GO:0005886">
    <property type="term" value="C:plasma membrane"/>
    <property type="evidence" value="ECO:0007669"/>
    <property type="project" value="UniProtKB-SubCell"/>
</dbReference>
<name>A0A1M6P106_9FLAO</name>
<dbReference type="RefSeq" id="WP_073221988.1">
    <property type="nucleotide sequence ID" value="NZ_FNNS01000003.1"/>
</dbReference>
<dbReference type="Pfam" id="PF06977">
    <property type="entry name" value="SdiA-regulated"/>
    <property type="match status" value="1"/>
</dbReference>
<evidence type="ECO:0000256" key="5">
    <source>
        <dbReference type="SAM" id="Phobius"/>
    </source>
</evidence>
<keyword evidence="4 5" id="KW-0472">Membrane</keyword>
<gene>
    <name evidence="6" type="ORF">SAMN04487908_1414</name>
</gene>
<proteinExistence type="inferred from homology"/>
<keyword evidence="3" id="KW-1003">Cell membrane</keyword>
<keyword evidence="5" id="KW-0812">Transmembrane</keyword>
<feature type="transmembrane region" description="Helical" evidence="5">
    <location>
        <begin position="6"/>
        <end position="25"/>
    </location>
</feature>
<dbReference type="EMBL" id="FQYV01000041">
    <property type="protein sequence ID" value="SHK01563.1"/>
    <property type="molecule type" value="Genomic_DNA"/>
</dbReference>
<dbReference type="STRING" id="797419.SAMN05216556_103176"/>
<organism evidence="6 7">
    <name type="scientific">Aequorivita viscosa</name>
    <dbReference type="NCBI Taxonomy" id="797419"/>
    <lineage>
        <taxon>Bacteria</taxon>
        <taxon>Pseudomonadati</taxon>
        <taxon>Bacteroidota</taxon>
        <taxon>Flavobacteriia</taxon>
        <taxon>Flavobacteriales</taxon>
        <taxon>Flavobacteriaceae</taxon>
        <taxon>Aequorivita</taxon>
    </lineage>
</organism>
<comment type="subcellular location">
    <subcellularLocation>
        <location evidence="1">Cell membrane</location>
    </subcellularLocation>
</comment>
<evidence type="ECO:0000256" key="4">
    <source>
        <dbReference type="ARBA" id="ARBA00023136"/>
    </source>
</evidence>
<dbReference type="Gene3D" id="2.120.10.30">
    <property type="entry name" value="TolB, C-terminal domain"/>
    <property type="match status" value="1"/>
</dbReference>
<accession>A0A1M6P106</accession>
<evidence type="ECO:0000313" key="6">
    <source>
        <dbReference type="EMBL" id="SHK01563.1"/>
    </source>
</evidence>
<protein>
    <submittedName>
        <fullName evidence="6">Uncharacterized protein YjiK</fullName>
    </submittedName>
</protein>
<dbReference type="InterPro" id="IPR009722">
    <property type="entry name" value="YjiK/CarP"/>
</dbReference>
<dbReference type="SUPFAM" id="SSF101898">
    <property type="entry name" value="NHL repeat"/>
    <property type="match status" value="1"/>
</dbReference>
<keyword evidence="7" id="KW-1185">Reference proteome</keyword>
<keyword evidence="5" id="KW-1133">Transmembrane helix</keyword>
<dbReference type="AlphaFoldDB" id="A0A1M6P106"/>
<evidence type="ECO:0000256" key="2">
    <source>
        <dbReference type="ARBA" id="ARBA00009852"/>
    </source>
</evidence>
<evidence type="ECO:0000256" key="1">
    <source>
        <dbReference type="ARBA" id="ARBA00004236"/>
    </source>
</evidence>
<dbReference type="InterPro" id="IPR011042">
    <property type="entry name" value="6-blade_b-propeller_TolB-like"/>
</dbReference>
<dbReference type="OrthoDB" id="5292493at2"/>
<evidence type="ECO:0000313" key="7">
    <source>
        <dbReference type="Proteomes" id="UP000184172"/>
    </source>
</evidence>